<dbReference type="AlphaFoldDB" id="A0A8X6J226"/>
<protein>
    <submittedName>
        <fullName evidence="1">Uncharacterized protein</fullName>
    </submittedName>
</protein>
<sequence length="103" mass="11893">MEQNLFRQDVLSCHNSYIVTEQPIQTNKISVVNSPMIYKICEGLHIKVQLAPMEKNDSWIKEFKRPVKKISTVRSEIVLGRQLDLAEGRNVEIEKELKSSIPI</sequence>
<comment type="caution">
    <text evidence="1">The sequence shown here is derived from an EMBL/GenBank/DDBJ whole genome shotgun (WGS) entry which is preliminary data.</text>
</comment>
<name>A0A8X6J226_TRICU</name>
<proteinExistence type="predicted"/>
<organism evidence="1 2">
    <name type="scientific">Trichonephila clavata</name>
    <name type="common">Joro spider</name>
    <name type="synonym">Nephila clavata</name>
    <dbReference type="NCBI Taxonomy" id="2740835"/>
    <lineage>
        <taxon>Eukaryota</taxon>
        <taxon>Metazoa</taxon>
        <taxon>Ecdysozoa</taxon>
        <taxon>Arthropoda</taxon>
        <taxon>Chelicerata</taxon>
        <taxon>Arachnida</taxon>
        <taxon>Araneae</taxon>
        <taxon>Araneomorphae</taxon>
        <taxon>Entelegynae</taxon>
        <taxon>Araneoidea</taxon>
        <taxon>Nephilidae</taxon>
        <taxon>Trichonephila</taxon>
    </lineage>
</organism>
<reference evidence="1" key="1">
    <citation type="submission" date="2020-07" db="EMBL/GenBank/DDBJ databases">
        <title>Multicomponent nature underlies the extraordinary mechanical properties of spider dragline silk.</title>
        <authorList>
            <person name="Kono N."/>
            <person name="Nakamura H."/>
            <person name="Mori M."/>
            <person name="Yoshida Y."/>
            <person name="Ohtoshi R."/>
            <person name="Malay A.D."/>
            <person name="Moran D.A.P."/>
            <person name="Tomita M."/>
            <person name="Numata K."/>
            <person name="Arakawa K."/>
        </authorList>
    </citation>
    <scope>NUCLEOTIDE SEQUENCE</scope>
</reference>
<gene>
    <name evidence="1" type="ORF">TNCT_288711</name>
</gene>
<evidence type="ECO:0000313" key="2">
    <source>
        <dbReference type="Proteomes" id="UP000887116"/>
    </source>
</evidence>
<evidence type="ECO:0000313" key="1">
    <source>
        <dbReference type="EMBL" id="GFR33799.1"/>
    </source>
</evidence>
<dbReference type="Proteomes" id="UP000887116">
    <property type="component" value="Unassembled WGS sequence"/>
</dbReference>
<dbReference type="EMBL" id="BMAO01029730">
    <property type="protein sequence ID" value="GFR33799.1"/>
    <property type="molecule type" value="Genomic_DNA"/>
</dbReference>
<keyword evidence="2" id="KW-1185">Reference proteome</keyword>
<accession>A0A8X6J226</accession>